<gene>
    <name evidence="1" type="ORF">OVA965_LOCUS45362</name>
    <name evidence="2" type="ORF">TMI583_LOCUS48792</name>
</gene>
<reference evidence="2" key="1">
    <citation type="submission" date="2021-02" db="EMBL/GenBank/DDBJ databases">
        <authorList>
            <person name="Nowell W R."/>
        </authorList>
    </citation>
    <scope>NUCLEOTIDE SEQUENCE</scope>
</reference>
<organism evidence="2 3">
    <name type="scientific">Didymodactylos carnosus</name>
    <dbReference type="NCBI Taxonomy" id="1234261"/>
    <lineage>
        <taxon>Eukaryota</taxon>
        <taxon>Metazoa</taxon>
        <taxon>Spiralia</taxon>
        <taxon>Gnathifera</taxon>
        <taxon>Rotifera</taxon>
        <taxon>Eurotatoria</taxon>
        <taxon>Bdelloidea</taxon>
        <taxon>Philodinida</taxon>
        <taxon>Philodinidae</taxon>
        <taxon>Didymodactylos</taxon>
    </lineage>
</organism>
<protein>
    <submittedName>
        <fullName evidence="2">Uncharacterized protein</fullName>
    </submittedName>
</protein>
<evidence type="ECO:0000313" key="3">
    <source>
        <dbReference type="Proteomes" id="UP000682733"/>
    </source>
</evidence>
<feature type="non-terminal residue" evidence="2">
    <location>
        <position position="75"/>
    </location>
</feature>
<evidence type="ECO:0000313" key="2">
    <source>
        <dbReference type="EMBL" id="CAF4523023.1"/>
    </source>
</evidence>
<comment type="caution">
    <text evidence="2">The sequence shown here is derived from an EMBL/GenBank/DDBJ whole genome shotgun (WGS) entry which is preliminary data.</text>
</comment>
<dbReference type="PANTHER" id="PTHR44444:SF4">
    <property type="entry name" value="PROTEIN SEL-1 HOMOLOG 3 ISOFORM X1"/>
    <property type="match status" value="1"/>
</dbReference>
<name>A0A8S2Y0J5_9BILA</name>
<proteinExistence type="predicted"/>
<dbReference type="Proteomes" id="UP000677228">
    <property type="component" value="Unassembled WGS sequence"/>
</dbReference>
<evidence type="ECO:0000313" key="1">
    <source>
        <dbReference type="EMBL" id="CAF1662768.1"/>
    </source>
</evidence>
<dbReference type="EMBL" id="CAJNOK010070888">
    <property type="protein sequence ID" value="CAF1662768.1"/>
    <property type="molecule type" value="Genomic_DNA"/>
</dbReference>
<sequence>SQLLLLTGALQNDRVSLLSLGHKHFYGLDNVPFDYDQAYVYYRQMAEISKDEHYQPREKEVRDRVLPLEKYPSSE</sequence>
<dbReference type="PANTHER" id="PTHR44444">
    <property type="entry name" value="PROTEIN SEL-1 HOMOLOG 3"/>
    <property type="match status" value="1"/>
</dbReference>
<dbReference type="EMBL" id="CAJOBA010101899">
    <property type="protein sequence ID" value="CAF4523023.1"/>
    <property type="molecule type" value="Genomic_DNA"/>
</dbReference>
<dbReference type="Proteomes" id="UP000682733">
    <property type="component" value="Unassembled WGS sequence"/>
</dbReference>
<dbReference type="InterPro" id="IPR042756">
    <property type="entry name" value="Sel-1L3"/>
</dbReference>
<accession>A0A8S2Y0J5</accession>
<dbReference type="AlphaFoldDB" id="A0A8S2Y0J5"/>